<sequence>MQAYVWVLEVRDDPEVRWLGAEDTRQHVLEGECLSDARGRMDGSSKHRNVHSVANDTKTTENVAMYV</sequence>
<organism evidence="2 3">
    <name type="scientific">Scleroderma citrinum Foug A</name>
    <dbReference type="NCBI Taxonomy" id="1036808"/>
    <lineage>
        <taxon>Eukaryota</taxon>
        <taxon>Fungi</taxon>
        <taxon>Dikarya</taxon>
        <taxon>Basidiomycota</taxon>
        <taxon>Agaricomycotina</taxon>
        <taxon>Agaricomycetes</taxon>
        <taxon>Agaricomycetidae</taxon>
        <taxon>Boletales</taxon>
        <taxon>Sclerodermatineae</taxon>
        <taxon>Sclerodermataceae</taxon>
        <taxon>Scleroderma</taxon>
    </lineage>
</organism>
<dbReference type="AlphaFoldDB" id="A0A0C3DMC8"/>
<feature type="region of interest" description="Disordered" evidence="1">
    <location>
        <begin position="38"/>
        <end position="67"/>
    </location>
</feature>
<dbReference type="HOGENOM" id="CLU_2813923_0_0_1"/>
<name>A0A0C3DMC8_9AGAM</name>
<reference evidence="3" key="2">
    <citation type="submission" date="2015-01" db="EMBL/GenBank/DDBJ databases">
        <title>Evolutionary Origins and Diversification of the Mycorrhizal Mutualists.</title>
        <authorList>
            <consortium name="DOE Joint Genome Institute"/>
            <consortium name="Mycorrhizal Genomics Consortium"/>
            <person name="Kohler A."/>
            <person name="Kuo A."/>
            <person name="Nagy L.G."/>
            <person name="Floudas D."/>
            <person name="Copeland A."/>
            <person name="Barry K.W."/>
            <person name="Cichocki N."/>
            <person name="Veneault-Fourrey C."/>
            <person name="LaButti K."/>
            <person name="Lindquist E.A."/>
            <person name="Lipzen A."/>
            <person name="Lundell T."/>
            <person name="Morin E."/>
            <person name="Murat C."/>
            <person name="Riley R."/>
            <person name="Ohm R."/>
            <person name="Sun H."/>
            <person name="Tunlid A."/>
            <person name="Henrissat B."/>
            <person name="Grigoriev I.V."/>
            <person name="Hibbett D.S."/>
            <person name="Martin F."/>
        </authorList>
    </citation>
    <scope>NUCLEOTIDE SEQUENCE [LARGE SCALE GENOMIC DNA]</scope>
    <source>
        <strain evidence="3">Foug A</strain>
    </source>
</reference>
<accession>A0A0C3DMC8</accession>
<feature type="compositionally biased region" description="Polar residues" evidence="1">
    <location>
        <begin position="52"/>
        <end position="67"/>
    </location>
</feature>
<reference evidence="2 3" key="1">
    <citation type="submission" date="2014-04" db="EMBL/GenBank/DDBJ databases">
        <authorList>
            <consortium name="DOE Joint Genome Institute"/>
            <person name="Kuo A."/>
            <person name="Kohler A."/>
            <person name="Nagy L.G."/>
            <person name="Floudas D."/>
            <person name="Copeland A."/>
            <person name="Barry K.W."/>
            <person name="Cichocki N."/>
            <person name="Veneault-Fourrey C."/>
            <person name="LaButti K."/>
            <person name="Lindquist E.A."/>
            <person name="Lipzen A."/>
            <person name="Lundell T."/>
            <person name="Morin E."/>
            <person name="Murat C."/>
            <person name="Sun H."/>
            <person name="Tunlid A."/>
            <person name="Henrissat B."/>
            <person name="Grigoriev I.V."/>
            <person name="Hibbett D.S."/>
            <person name="Martin F."/>
            <person name="Nordberg H.P."/>
            <person name="Cantor M.N."/>
            <person name="Hua S.X."/>
        </authorList>
    </citation>
    <scope>NUCLEOTIDE SEQUENCE [LARGE SCALE GENOMIC DNA]</scope>
    <source>
        <strain evidence="2 3">Foug A</strain>
    </source>
</reference>
<dbReference type="Proteomes" id="UP000053989">
    <property type="component" value="Unassembled WGS sequence"/>
</dbReference>
<dbReference type="EMBL" id="KN822047">
    <property type="protein sequence ID" value="KIM61815.1"/>
    <property type="molecule type" value="Genomic_DNA"/>
</dbReference>
<keyword evidence="3" id="KW-1185">Reference proteome</keyword>
<gene>
    <name evidence="2" type="ORF">SCLCIDRAFT_1215639</name>
</gene>
<dbReference type="InParanoid" id="A0A0C3DMC8"/>
<evidence type="ECO:0000256" key="1">
    <source>
        <dbReference type="SAM" id="MobiDB-lite"/>
    </source>
</evidence>
<protein>
    <submittedName>
        <fullName evidence="2">Uncharacterized protein</fullName>
    </submittedName>
</protein>
<proteinExistence type="predicted"/>
<evidence type="ECO:0000313" key="2">
    <source>
        <dbReference type="EMBL" id="KIM61815.1"/>
    </source>
</evidence>
<evidence type="ECO:0000313" key="3">
    <source>
        <dbReference type="Proteomes" id="UP000053989"/>
    </source>
</evidence>